<feature type="region of interest" description="Disordered" evidence="1">
    <location>
        <begin position="71"/>
        <end position="95"/>
    </location>
</feature>
<evidence type="ECO:0000256" key="1">
    <source>
        <dbReference type="SAM" id="MobiDB-lite"/>
    </source>
</evidence>
<sequence>MGYTSWESTVCYAYRYNIVAVRTASRAVRTAAGPQLDRNRRDLKPSSQFLPGVGRFLNLVVSMTNLMCRSAKPQKRSARGPARPQPGTHALDSSDSLDGVRFLGYRIDPFDLARALGTGFSAVLSNFELKSGQQRSSSSQDEDTLREGLAGQPGHDTKDVLDSLF</sequence>
<feature type="compositionally biased region" description="Basic and acidic residues" evidence="1">
    <location>
        <begin position="155"/>
        <end position="165"/>
    </location>
</feature>
<feature type="region of interest" description="Disordered" evidence="1">
    <location>
        <begin position="131"/>
        <end position="165"/>
    </location>
</feature>
<comment type="caution">
    <text evidence="2">The sequence shown here is derived from an EMBL/GenBank/DDBJ whole genome shotgun (WGS) entry which is preliminary data.</text>
</comment>
<name>K0SAR3_THAOC</name>
<proteinExistence type="predicted"/>
<evidence type="ECO:0000313" key="3">
    <source>
        <dbReference type="Proteomes" id="UP000266841"/>
    </source>
</evidence>
<keyword evidence="3" id="KW-1185">Reference proteome</keyword>
<gene>
    <name evidence="2" type="ORF">THAOC_17023</name>
</gene>
<organism evidence="2 3">
    <name type="scientific">Thalassiosira oceanica</name>
    <name type="common">Marine diatom</name>
    <dbReference type="NCBI Taxonomy" id="159749"/>
    <lineage>
        <taxon>Eukaryota</taxon>
        <taxon>Sar</taxon>
        <taxon>Stramenopiles</taxon>
        <taxon>Ochrophyta</taxon>
        <taxon>Bacillariophyta</taxon>
        <taxon>Coscinodiscophyceae</taxon>
        <taxon>Thalassiosirophycidae</taxon>
        <taxon>Thalassiosirales</taxon>
        <taxon>Thalassiosiraceae</taxon>
        <taxon>Thalassiosira</taxon>
    </lineage>
</organism>
<evidence type="ECO:0000313" key="2">
    <source>
        <dbReference type="EMBL" id="EJK62370.1"/>
    </source>
</evidence>
<reference evidence="2 3" key="1">
    <citation type="journal article" date="2012" name="Genome Biol.">
        <title>Genome and low-iron response of an oceanic diatom adapted to chronic iron limitation.</title>
        <authorList>
            <person name="Lommer M."/>
            <person name="Specht M."/>
            <person name="Roy A.S."/>
            <person name="Kraemer L."/>
            <person name="Andreson R."/>
            <person name="Gutowska M.A."/>
            <person name="Wolf J."/>
            <person name="Bergner S.V."/>
            <person name="Schilhabel M.B."/>
            <person name="Klostermeier U.C."/>
            <person name="Beiko R.G."/>
            <person name="Rosenstiel P."/>
            <person name="Hippler M."/>
            <person name="Laroche J."/>
        </authorList>
    </citation>
    <scope>NUCLEOTIDE SEQUENCE [LARGE SCALE GENOMIC DNA]</scope>
    <source>
        <strain evidence="2 3">CCMP1005</strain>
    </source>
</reference>
<accession>K0SAR3</accession>
<dbReference type="Proteomes" id="UP000266841">
    <property type="component" value="Unassembled WGS sequence"/>
</dbReference>
<dbReference type="EMBL" id="AGNL01018940">
    <property type="protein sequence ID" value="EJK62370.1"/>
    <property type="molecule type" value="Genomic_DNA"/>
</dbReference>
<dbReference type="AlphaFoldDB" id="K0SAR3"/>
<protein>
    <submittedName>
        <fullName evidence="2">Uncharacterized protein</fullName>
    </submittedName>
</protein>